<accession>A0ABV3U5S4</accession>
<sequence length="160" mass="17743">MKGGSNFNLGMTLTASGKAFPRSEIGLLAFSNYICGVTGTQLDTELDLAEKQFQANRDRYNTLWLAIVLMQPHAAPASNQMALRLLNDYVNNKSAVNHRASTFMPSNDSYDVLAKFLLDSATQRQRLIADNTSLKQKIEKLMLIESSLNYPQAQTQVGPK</sequence>
<name>A0ABV3U5S4_9GAMM</name>
<evidence type="ECO:0000313" key="2">
    <source>
        <dbReference type="Proteomes" id="UP001557485"/>
    </source>
</evidence>
<dbReference type="RefSeq" id="WP_368381527.1">
    <property type="nucleotide sequence ID" value="NZ_JBFRYA010000007.1"/>
</dbReference>
<dbReference type="Proteomes" id="UP001557485">
    <property type="component" value="Unassembled WGS sequence"/>
</dbReference>
<gene>
    <name evidence="1" type="ORF">AB4876_10060</name>
</gene>
<keyword evidence="2" id="KW-1185">Reference proteome</keyword>
<protein>
    <submittedName>
        <fullName evidence="1">Uncharacterized protein</fullName>
    </submittedName>
</protein>
<dbReference type="EMBL" id="JBFRYA010000007">
    <property type="protein sequence ID" value="MEX1669256.1"/>
    <property type="molecule type" value="Genomic_DNA"/>
</dbReference>
<proteinExistence type="predicted"/>
<reference evidence="1 2" key="1">
    <citation type="journal article" date="2011" name="Int. J. Syst. Evol. Microbiol.">
        <title>Zhongshania antarctica gen. nov., sp. nov. and Zhongshania guokunii sp. nov., gammaproteobacteria respectively isolated from coastal attached (fast) ice and surface seawater of the Antarctic.</title>
        <authorList>
            <person name="Li H.J."/>
            <person name="Zhang X.Y."/>
            <person name="Chen C.X."/>
            <person name="Zhang Y.J."/>
            <person name="Gao Z.M."/>
            <person name="Yu Y."/>
            <person name="Chen X.L."/>
            <person name="Chen B."/>
            <person name="Zhang Y.Z."/>
        </authorList>
    </citation>
    <scope>NUCLEOTIDE SEQUENCE [LARGE SCALE GENOMIC DNA]</scope>
    <source>
        <strain evidence="1 2">ZS6-22T</strain>
    </source>
</reference>
<comment type="caution">
    <text evidence="1">The sequence shown here is derived from an EMBL/GenBank/DDBJ whole genome shotgun (WGS) entry which is preliminary data.</text>
</comment>
<evidence type="ECO:0000313" key="1">
    <source>
        <dbReference type="EMBL" id="MEX1669256.1"/>
    </source>
</evidence>
<organism evidence="1 2">
    <name type="scientific">Zhongshania guokunii</name>
    <dbReference type="NCBI Taxonomy" id="641783"/>
    <lineage>
        <taxon>Bacteria</taxon>
        <taxon>Pseudomonadati</taxon>
        <taxon>Pseudomonadota</taxon>
        <taxon>Gammaproteobacteria</taxon>
        <taxon>Cellvibrionales</taxon>
        <taxon>Spongiibacteraceae</taxon>
        <taxon>Zhongshania</taxon>
    </lineage>
</organism>